<dbReference type="RefSeq" id="WP_193522635.1">
    <property type="nucleotide sequence ID" value="NZ_CBCSDF010000036.1"/>
</dbReference>
<dbReference type="GO" id="GO:0004519">
    <property type="term" value="F:endonuclease activity"/>
    <property type="evidence" value="ECO:0007669"/>
    <property type="project" value="UniProtKB-KW"/>
</dbReference>
<gene>
    <name evidence="2" type="ORF">R5H13_22035</name>
</gene>
<dbReference type="EMBL" id="CP137579">
    <property type="protein sequence ID" value="WOX30567.1"/>
    <property type="molecule type" value="Genomic_DNA"/>
</dbReference>
<reference evidence="2 3" key="1">
    <citation type="submission" date="2023-10" db="EMBL/GenBank/DDBJ databases">
        <title>To unveil natural product biosynthetic capacity in Pseudoalteromonas.</title>
        <authorList>
            <person name="Wang J."/>
        </authorList>
    </citation>
    <scope>NUCLEOTIDE SEQUENCE [LARGE SCALE GENOMIC DNA]</scope>
    <source>
        <strain evidence="2 3">DSM 15914</strain>
    </source>
</reference>
<feature type="compositionally biased region" description="Basic and acidic residues" evidence="1">
    <location>
        <begin position="64"/>
        <end position="75"/>
    </location>
</feature>
<accession>A0ABZ0MFF6</accession>
<name>A0ABZ0MFF6_9GAMM</name>
<sequence>MSTSWHYDLLLPDAAIEGMQATVKRLDDVTPKIDQHMQQAAQEIGQRVNKALDEYQGQSPIRGVTDKPTKAKADELEPPNGNELPGSNVVNRNTIVDPDSVNKINDLARKPKFTSDGKVIPIGGQPSDAITIRNKNNLDENGYLHRKGKKLQYDSNGFPIFESKFDTHISDHHIGSGKATEHFKEANKNLAIQLEKNPSLAKTLGLNDEQVAHIMKKPPSKDPADGLTWHHHQDTGRMQLIDRTTHDTFRHTGGMSIWGGGY</sequence>
<proteinExistence type="predicted"/>
<keyword evidence="2" id="KW-0378">Hydrolase</keyword>
<keyword evidence="3" id="KW-1185">Reference proteome</keyword>
<evidence type="ECO:0000256" key="1">
    <source>
        <dbReference type="SAM" id="MobiDB-lite"/>
    </source>
</evidence>
<feature type="region of interest" description="Disordered" evidence="1">
    <location>
        <begin position="58"/>
        <end position="88"/>
    </location>
</feature>
<keyword evidence="2" id="KW-0255">Endonuclease</keyword>
<protein>
    <submittedName>
        <fullName evidence="2">HNH endonuclease</fullName>
    </submittedName>
</protein>
<evidence type="ECO:0000313" key="2">
    <source>
        <dbReference type="EMBL" id="WOX30567.1"/>
    </source>
</evidence>
<evidence type="ECO:0000313" key="3">
    <source>
        <dbReference type="Proteomes" id="UP001304419"/>
    </source>
</evidence>
<dbReference type="Proteomes" id="UP001304419">
    <property type="component" value="Chromosome 2"/>
</dbReference>
<keyword evidence="2" id="KW-0540">Nuclease</keyword>
<dbReference type="Pfam" id="PF12639">
    <property type="entry name" value="Colicin-DNase"/>
    <property type="match status" value="1"/>
</dbReference>
<organism evidence="2 3">
    <name type="scientific">Pseudoalteromonas maricaloris</name>
    <dbReference type="NCBI Taxonomy" id="184924"/>
    <lineage>
        <taxon>Bacteria</taxon>
        <taxon>Pseudomonadati</taxon>
        <taxon>Pseudomonadota</taxon>
        <taxon>Gammaproteobacteria</taxon>
        <taxon>Alteromonadales</taxon>
        <taxon>Pseudoalteromonadaceae</taxon>
        <taxon>Pseudoalteromonas</taxon>
    </lineage>
</organism>